<feature type="region of interest" description="Disordered" evidence="1">
    <location>
        <begin position="1"/>
        <end position="21"/>
    </location>
</feature>
<keyword evidence="3" id="KW-1185">Reference proteome</keyword>
<dbReference type="EMBL" id="SCEB01002876">
    <property type="protein sequence ID" value="RXM94911.1"/>
    <property type="molecule type" value="Genomic_DNA"/>
</dbReference>
<organism evidence="2 3">
    <name type="scientific">Acipenser ruthenus</name>
    <name type="common">Sterlet sturgeon</name>
    <dbReference type="NCBI Taxonomy" id="7906"/>
    <lineage>
        <taxon>Eukaryota</taxon>
        <taxon>Metazoa</taxon>
        <taxon>Chordata</taxon>
        <taxon>Craniata</taxon>
        <taxon>Vertebrata</taxon>
        <taxon>Euteleostomi</taxon>
        <taxon>Actinopterygii</taxon>
        <taxon>Chondrostei</taxon>
        <taxon>Acipenseriformes</taxon>
        <taxon>Acipenseridae</taxon>
        <taxon>Acipenser</taxon>
    </lineage>
</organism>
<name>A0A444V3C5_ACIRT</name>
<comment type="caution">
    <text evidence="2">The sequence shown here is derived from an EMBL/GenBank/DDBJ whole genome shotgun (WGS) entry which is preliminary data.</text>
</comment>
<gene>
    <name evidence="2" type="ORF">EOD39_17469</name>
</gene>
<reference evidence="2 3" key="1">
    <citation type="submission" date="2019-01" db="EMBL/GenBank/DDBJ databases">
        <title>Draft Genome and Complete Hox-Cluster Characterization of the Sterlet Sturgeon (Acipenser ruthenus).</title>
        <authorList>
            <person name="Wei Q."/>
        </authorList>
    </citation>
    <scope>NUCLEOTIDE SEQUENCE [LARGE SCALE GENOMIC DNA]</scope>
    <source>
        <strain evidence="2">WHYD16114868_AA</strain>
        <tissue evidence="2">Blood</tissue>
    </source>
</reference>
<feature type="region of interest" description="Disordered" evidence="1">
    <location>
        <begin position="51"/>
        <end position="115"/>
    </location>
</feature>
<protein>
    <submittedName>
        <fullName evidence="2">Uncharacterized protein</fullName>
    </submittedName>
</protein>
<feature type="compositionally biased region" description="Basic and acidic residues" evidence="1">
    <location>
        <begin position="1"/>
        <end position="13"/>
    </location>
</feature>
<accession>A0A444V3C5</accession>
<dbReference type="Proteomes" id="UP000289886">
    <property type="component" value="Unassembled WGS sequence"/>
</dbReference>
<dbReference type="AlphaFoldDB" id="A0A444V3C5"/>
<evidence type="ECO:0000313" key="3">
    <source>
        <dbReference type="Proteomes" id="UP000289886"/>
    </source>
</evidence>
<proteinExistence type="predicted"/>
<sequence length="115" mass="13300">MDRKPWSMKKDPEEALAGADMPPLLGWMPILEEIDFQEWLREQLAMLEEKRSRAVAGPTGKKTSIERMWRSIQGKLPTPRDAPSQWPDRPRPAPPSRPAQRYHSDPPVQTPHQQQ</sequence>
<evidence type="ECO:0000313" key="2">
    <source>
        <dbReference type="EMBL" id="RXM94911.1"/>
    </source>
</evidence>
<evidence type="ECO:0000256" key="1">
    <source>
        <dbReference type="SAM" id="MobiDB-lite"/>
    </source>
</evidence>